<feature type="compositionally biased region" description="Low complexity" evidence="1">
    <location>
        <begin position="14"/>
        <end position="27"/>
    </location>
</feature>
<evidence type="ECO:0000313" key="2">
    <source>
        <dbReference type="EMBL" id="PAV71583.1"/>
    </source>
</evidence>
<dbReference type="AlphaFoldDB" id="A0A2A2KCI4"/>
<name>A0A2A2KCI4_9BILA</name>
<dbReference type="Proteomes" id="UP000218231">
    <property type="component" value="Unassembled WGS sequence"/>
</dbReference>
<accession>A0A2A2KCI4</accession>
<comment type="caution">
    <text evidence="2">The sequence shown here is derived from an EMBL/GenBank/DDBJ whole genome shotgun (WGS) entry which is preliminary data.</text>
</comment>
<gene>
    <name evidence="2" type="ORF">WR25_25878</name>
</gene>
<organism evidence="2 3">
    <name type="scientific">Diploscapter pachys</name>
    <dbReference type="NCBI Taxonomy" id="2018661"/>
    <lineage>
        <taxon>Eukaryota</taxon>
        <taxon>Metazoa</taxon>
        <taxon>Ecdysozoa</taxon>
        <taxon>Nematoda</taxon>
        <taxon>Chromadorea</taxon>
        <taxon>Rhabditida</taxon>
        <taxon>Rhabditina</taxon>
        <taxon>Rhabditomorpha</taxon>
        <taxon>Rhabditoidea</taxon>
        <taxon>Rhabditidae</taxon>
        <taxon>Diploscapter</taxon>
    </lineage>
</organism>
<dbReference type="EMBL" id="LIAE01008978">
    <property type="protein sequence ID" value="PAV71583.1"/>
    <property type="molecule type" value="Genomic_DNA"/>
</dbReference>
<evidence type="ECO:0000256" key="1">
    <source>
        <dbReference type="SAM" id="MobiDB-lite"/>
    </source>
</evidence>
<feature type="region of interest" description="Disordered" evidence="1">
    <location>
        <begin position="1"/>
        <end position="27"/>
    </location>
</feature>
<sequence length="89" mass="9189">MKSAVHGPRNPSATRLPARTSPSPPASSLIATTIRSAPAQVPPTPSARTCSSICASTACAARVSANSRNADRLDLEKKCWSARVASCGR</sequence>
<evidence type="ECO:0000313" key="3">
    <source>
        <dbReference type="Proteomes" id="UP000218231"/>
    </source>
</evidence>
<protein>
    <submittedName>
        <fullName evidence="2">Uncharacterized protein</fullName>
    </submittedName>
</protein>
<keyword evidence="3" id="KW-1185">Reference proteome</keyword>
<reference evidence="2 3" key="1">
    <citation type="journal article" date="2017" name="Curr. Biol.">
        <title>Genome architecture and evolution of a unichromosomal asexual nematode.</title>
        <authorList>
            <person name="Fradin H."/>
            <person name="Zegar C."/>
            <person name="Gutwein M."/>
            <person name="Lucas J."/>
            <person name="Kovtun M."/>
            <person name="Corcoran D."/>
            <person name="Baugh L.R."/>
            <person name="Kiontke K."/>
            <person name="Gunsalus K."/>
            <person name="Fitch D.H."/>
            <person name="Piano F."/>
        </authorList>
    </citation>
    <scope>NUCLEOTIDE SEQUENCE [LARGE SCALE GENOMIC DNA]</scope>
    <source>
        <strain evidence="2">PF1309</strain>
    </source>
</reference>
<proteinExistence type="predicted"/>